<keyword evidence="2" id="KW-1185">Reference proteome</keyword>
<reference evidence="2" key="1">
    <citation type="journal article" date="2011" name="BMC Genomics">
        <title>Complete genome sequence of the filamentous anoxygenic phototrophic bacterium Chloroflexus aurantiacus.</title>
        <authorList>
            <person name="Tang K.H."/>
            <person name="Barry K."/>
            <person name="Chertkov O."/>
            <person name="Dalin E."/>
            <person name="Han C.S."/>
            <person name="Hauser L.J."/>
            <person name="Honchak B.M."/>
            <person name="Karbach L.E."/>
            <person name="Land M.L."/>
            <person name="Lapidus A."/>
            <person name="Larimer F.W."/>
            <person name="Mikhailova N."/>
            <person name="Pitluck S."/>
            <person name="Pierson B.K."/>
            <person name="Blankenship R.E."/>
        </authorList>
    </citation>
    <scope>NUCLEOTIDE SEQUENCE [LARGE SCALE GENOMIC DNA]</scope>
    <source>
        <strain evidence="2">ATCC 29366 / DSM 635 / J-10-fl</strain>
    </source>
</reference>
<accession>A9WB50</accession>
<organism evidence="1 2">
    <name type="scientific">Chloroflexus aurantiacus (strain ATCC 29366 / DSM 635 / J-10-fl)</name>
    <dbReference type="NCBI Taxonomy" id="324602"/>
    <lineage>
        <taxon>Bacteria</taxon>
        <taxon>Bacillati</taxon>
        <taxon>Chloroflexota</taxon>
        <taxon>Chloroflexia</taxon>
        <taxon>Chloroflexales</taxon>
        <taxon>Chloroflexineae</taxon>
        <taxon>Chloroflexaceae</taxon>
        <taxon>Chloroflexus</taxon>
    </lineage>
</organism>
<sequence length="163" mass="16641">MLPVVPGGGWALIRAAAHADEAAGALPAIAHAASSAGAAQAAARGGAGVAEAATTPASAAVGTLAEPRRAPDFVVTPHGEAIPVPDGAVGPLSTRAPGFQYIGGSGGKGLDQRVSAVRIMDANQRQGRRVVYMNERDQRVNPYTGRTISKSDPLAHLYLKDWE</sequence>
<dbReference type="AlphaFoldDB" id="A9WB50"/>
<dbReference type="STRING" id="324602.Caur_3660"/>
<dbReference type="EnsemblBacteria" id="ABY36843">
    <property type="protein sequence ID" value="ABY36843"/>
    <property type="gene ID" value="Caur_3660"/>
</dbReference>
<protein>
    <submittedName>
        <fullName evidence="1">Uncharacterized protein</fullName>
    </submittedName>
</protein>
<dbReference type="KEGG" id="cau:Caur_3660"/>
<evidence type="ECO:0000313" key="2">
    <source>
        <dbReference type="Proteomes" id="UP000002008"/>
    </source>
</evidence>
<proteinExistence type="predicted"/>
<dbReference type="eggNOG" id="COG1372">
    <property type="taxonomic scope" value="Bacteria"/>
</dbReference>
<name>A9WB50_CHLAA</name>
<gene>
    <name evidence="1" type="ordered locus">Caur_3660</name>
</gene>
<evidence type="ECO:0000313" key="1">
    <source>
        <dbReference type="EMBL" id="ABY36843.1"/>
    </source>
</evidence>
<dbReference type="EMBL" id="CP000909">
    <property type="protein sequence ID" value="ABY36843.1"/>
    <property type="molecule type" value="Genomic_DNA"/>
</dbReference>
<dbReference type="Proteomes" id="UP000002008">
    <property type="component" value="Chromosome"/>
</dbReference>
<dbReference type="InParanoid" id="A9WB50"/>
<dbReference type="HOGENOM" id="CLU_1624185_0_0_0"/>